<evidence type="ECO:0000313" key="1">
    <source>
        <dbReference type="EMBL" id="RJT24062.1"/>
    </source>
</evidence>
<reference evidence="1 2" key="1">
    <citation type="submission" date="2018-09" db="EMBL/GenBank/DDBJ databases">
        <title>Mesorhizobium carmichaelinearum sp. nov. isolated from Carmichaelinea spp. root nodules in New Zealand.</title>
        <authorList>
            <person name="De Meyer S.E."/>
        </authorList>
    </citation>
    <scope>NUCLEOTIDE SEQUENCE [LARGE SCALE GENOMIC DNA]</scope>
    <source>
        <strain evidence="1 2">ICMP19557</strain>
    </source>
</reference>
<gene>
    <name evidence="1" type="ORF">D3227_37920</name>
</gene>
<dbReference type="Proteomes" id="UP000272706">
    <property type="component" value="Unassembled WGS sequence"/>
</dbReference>
<protein>
    <recommendedName>
        <fullName evidence="3">Transposase</fullName>
    </recommendedName>
</protein>
<dbReference type="EMBL" id="QZWZ01000078">
    <property type="protein sequence ID" value="RJT24062.1"/>
    <property type="molecule type" value="Genomic_DNA"/>
</dbReference>
<comment type="caution">
    <text evidence="1">The sequence shown here is derived from an EMBL/GenBank/DDBJ whole genome shotgun (WGS) entry which is preliminary data.</text>
</comment>
<sequence>TFAASTIAGKRRALERSLDDIFATTTSCDLARDIQNKFRRARDQLLTFAQRPGMVDATNNACERALRCGRWTRTLAAIAWPPTQRCRIVGMLAAHLPGHVACVVNTSNSSMAREPPFWSGWRHSVFEIGADWQRTSRPSVAMPRSHDG</sequence>
<organism evidence="1 2">
    <name type="scientific">Mesorhizobium waimense</name>
    <dbReference type="NCBI Taxonomy" id="1300307"/>
    <lineage>
        <taxon>Bacteria</taxon>
        <taxon>Pseudomonadati</taxon>
        <taxon>Pseudomonadota</taxon>
        <taxon>Alphaproteobacteria</taxon>
        <taxon>Hyphomicrobiales</taxon>
        <taxon>Phyllobacteriaceae</taxon>
        <taxon>Mesorhizobium</taxon>
    </lineage>
</organism>
<accession>A0A3A5JSX9</accession>
<dbReference type="AlphaFoldDB" id="A0A3A5JSX9"/>
<evidence type="ECO:0000313" key="2">
    <source>
        <dbReference type="Proteomes" id="UP000272706"/>
    </source>
</evidence>
<feature type="non-terminal residue" evidence="1">
    <location>
        <position position="1"/>
    </location>
</feature>
<proteinExistence type="predicted"/>
<name>A0A3A5JSX9_9HYPH</name>
<evidence type="ECO:0008006" key="3">
    <source>
        <dbReference type="Google" id="ProtNLM"/>
    </source>
</evidence>
<keyword evidence="2" id="KW-1185">Reference proteome</keyword>